<dbReference type="InterPro" id="IPR036709">
    <property type="entry name" value="Autotransporte_beta_dom_sf"/>
</dbReference>
<evidence type="ECO:0000313" key="3">
    <source>
        <dbReference type="EMBL" id="BAJ81287.1"/>
    </source>
</evidence>
<dbReference type="HOGENOM" id="CLU_320715_0_0_5"/>
<keyword evidence="2" id="KW-0732">Signal</keyword>
<dbReference type="Pfam" id="PF12951">
    <property type="entry name" value="PATR"/>
    <property type="match status" value="2"/>
</dbReference>
<keyword evidence="4" id="KW-1185">Reference proteome</keyword>
<protein>
    <submittedName>
        <fullName evidence="3">Uncharacterized protein</fullName>
    </submittedName>
</protein>
<dbReference type="InterPro" id="IPR013425">
    <property type="entry name" value="Autotrns_rpt"/>
</dbReference>
<feature type="compositionally biased region" description="Gly residues" evidence="1">
    <location>
        <begin position="135"/>
        <end position="151"/>
    </location>
</feature>
<sequence length="904" mass="87964">MAGILLACLPIVGNAWAQSVTFGYTGAAQTLRIAITGTYQITVAGAQGGNGGNSRQGGAGAVIVGDYDFSAGEVLNLIAGGAGSSSTYGGGGGGGGSFVFDQSSNTLVVVAGGGGGAGSNRGGGGGGQVTTSGASGSGAGAGAGGSNGDGGAANPYDHGGGGGGFLTAGQNSGSFATGGAAYPSLAGGVARYGEAGGYGGGGAGTTEGGGGGGYSGGGGGSGYLSFGGGGGGSYEASGFTLISATAGSSGNAISVAGNFGNGYISFLLSQSNISGQGGQLSDVGSSLTTEFDGGSLTSDANATTAASFTITGKGGTLNAAGHTLIFTGVFSNANGSTPGHLIISSNPSAGGVIVLDPVGANTFTGGIQVLAGATLQIASASALGSGTLALLGTATMPAELSVTGTTAITDPIVLEGDPTFDIASGKTTTIGSVISNATPGSPAGDLVKQGGGALVLTGANTYTGATTIDAGTLALSGTGGIVDSAAVTNNATFDLSGSRQSVRLSGDYTQSGSGLLVLGATPTMTIGTGYSQLLASGRATLSGALGIDLGSGTYAIGGKYDLIHASGGVSGTFSQVGYAGSFGPYILPSVVYQPDDVYLELSPQPVLVDSGRAYVASRFAINEALFDDIDAILGGDSAGSARSGVWMHALGNFGSANGFDFRTGGTLVGRGFPISPVWIAGFAVNALFTGTSGRYGTVNNTETGIALYGIYHHRHLQISFSNAVGGLSDNFERSVPEFGIGARAGGAGLYDVAAMRAQYALRQGLFFLAPDIEAAYAHTQIGTVVETGVGSLGLTYEALATDLGRISAGITGGMVLRRSFGTVEPFVSTGGYGSVGQCRYSNVETLQLSSSVQTATVAATAAYTEGAGVKVIGTGHWRAEAYWEGAWGDNSSMQDLGLAVRYVW</sequence>
<dbReference type="InterPro" id="IPR005546">
    <property type="entry name" value="Autotransporte_beta"/>
</dbReference>
<feature type="region of interest" description="Disordered" evidence="1">
    <location>
        <begin position="119"/>
        <end position="155"/>
    </location>
</feature>
<feature type="compositionally biased region" description="Gly residues" evidence="1">
    <location>
        <begin position="119"/>
        <end position="128"/>
    </location>
</feature>
<dbReference type="EMBL" id="AP012035">
    <property type="protein sequence ID" value="BAJ81287.1"/>
    <property type="molecule type" value="Genomic_DNA"/>
</dbReference>
<dbReference type="KEGG" id="amv:ACMV_19400"/>
<dbReference type="PROSITE" id="PS51208">
    <property type="entry name" value="AUTOTRANSPORTER"/>
    <property type="match status" value="1"/>
</dbReference>
<feature type="signal peptide" evidence="2">
    <location>
        <begin position="1"/>
        <end position="17"/>
    </location>
</feature>
<dbReference type="SUPFAM" id="SSF103515">
    <property type="entry name" value="Autotransporter"/>
    <property type="match status" value="1"/>
</dbReference>
<evidence type="ECO:0000313" key="4">
    <source>
        <dbReference type="Proteomes" id="UP000007100"/>
    </source>
</evidence>
<feature type="chain" id="PRO_5044198055" evidence="2">
    <location>
        <begin position="18"/>
        <end position="904"/>
    </location>
</feature>
<dbReference type="OrthoDB" id="9804931at2"/>
<proteinExistence type="predicted"/>
<organism evidence="3 4">
    <name type="scientific">Acidiphilium multivorum (strain DSM 11245 / JCM 8867 / NBRC 100883 / AIU 301)</name>
    <dbReference type="NCBI Taxonomy" id="926570"/>
    <lineage>
        <taxon>Bacteria</taxon>
        <taxon>Pseudomonadati</taxon>
        <taxon>Pseudomonadota</taxon>
        <taxon>Alphaproteobacteria</taxon>
        <taxon>Acetobacterales</taxon>
        <taxon>Acidocellaceae</taxon>
        <taxon>Acidiphilium</taxon>
    </lineage>
</organism>
<dbReference type="Proteomes" id="UP000007100">
    <property type="component" value="Chromosome"/>
</dbReference>
<dbReference type="NCBIfam" id="TIGR02601">
    <property type="entry name" value="autotrns_rpt"/>
    <property type="match status" value="1"/>
</dbReference>
<evidence type="ECO:0000256" key="1">
    <source>
        <dbReference type="SAM" id="MobiDB-lite"/>
    </source>
</evidence>
<gene>
    <name evidence="3" type="ordered locus">ACMV_19400</name>
</gene>
<reference evidence="3 4" key="1">
    <citation type="submission" date="2010-12" db="EMBL/GenBank/DDBJ databases">
        <title>Whole genome sequence of Acidiphilium multivorum AIU301.</title>
        <authorList>
            <person name="Narita-Yamada S."/>
            <person name="Nakamura S."/>
            <person name="Ito N."/>
            <person name="Takarada H."/>
            <person name="Katano Y."/>
            <person name="Nakazawa H."/>
            <person name="Hosoyama A."/>
            <person name="Yamada R."/>
            <person name="Fujita N."/>
        </authorList>
    </citation>
    <scope>NUCLEOTIDE SEQUENCE [LARGE SCALE GENOMIC DNA]</scope>
    <source>
        <strain evidence="4">DSM 11245 / JCM 8867 / AIU301</strain>
    </source>
</reference>
<dbReference type="AlphaFoldDB" id="F0IZS7"/>
<evidence type="ECO:0000256" key="2">
    <source>
        <dbReference type="SAM" id="SignalP"/>
    </source>
</evidence>
<name>F0IZS7_ACIMA</name>
<dbReference type="Gene3D" id="2.40.128.130">
    <property type="entry name" value="Autotransporter beta-domain"/>
    <property type="match status" value="1"/>
</dbReference>
<dbReference type="RefSeq" id="WP_013640307.1">
    <property type="nucleotide sequence ID" value="NC_015186.1"/>
</dbReference>
<accession>F0IZS7</accession>
<dbReference type="SUPFAM" id="SSF51126">
    <property type="entry name" value="Pectin lyase-like"/>
    <property type="match status" value="1"/>
</dbReference>
<dbReference type="InterPro" id="IPR011050">
    <property type="entry name" value="Pectin_lyase_fold/virulence"/>
</dbReference>